<feature type="domain" description="DUF2344" evidence="1">
    <location>
        <begin position="2"/>
        <end position="185"/>
    </location>
</feature>
<dbReference type="AlphaFoldDB" id="A0A0S6UFG8"/>
<organism evidence="2">
    <name type="scientific">Moorella thermoacetica Y72</name>
    <dbReference type="NCBI Taxonomy" id="1325331"/>
    <lineage>
        <taxon>Bacteria</taxon>
        <taxon>Bacillati</taxon>
        <taxon>Bacillota</taxon>
        <taxon>Clostridia</taxon>
        <taxon>Neomoorellales</taxon>
        <taxon>Neomoorellaceae</taxon>
        <taxon>Neomoorella</taxon>
    </lineage>
</organism>
<gene>
    <name evidence="2" type="ORF">MTY_1620</name>
</gene>
<accession>A0A0S6UFG8</accession>
<dbReference type="Pfam" id="PF10105">
    <property type="entry name" value="DUF2344"/>
    <property type="match status" value="1"/>
</dbReference>
<dbReference type="EMBL" id="DF238840">
    <property type="protein sequence ID" value="GAF26281.1"/>
    <property type="molecule type" value="Genomic_DNA"/>
</dbReference>
<evidence type="ECO:0000259" key="1">
    <source>
        <dbReference type="Pfam" id="PF10105"/>
    </source>
</evidence>
<protein>
    <submittedName>
        <fullName evidence="2">Uncharacterized protein conserved in bacteria</fullName>
    </submittedName>
</protein>
<dbReference type="InterPro" id="IPR018768">
    <property type="entry name" value="DUF2344"/>
</dbReference>
<dbReference type="NCBIfam" id="TIGR03936">
    <property type="entry name" value="sam_1_link_chp"/>
    <property type="match status" value="1"/>
</dbReference>
<reference evidence="2" key="1">
    <citation type="journal article" date="2014" name="Gene">
        <title>Genome-guided analysis of transformation efficiency and carbon dioxide assimilation by Moorella thermoacetica Y72.</title>
        <authorList>
            <person name="Tsukahara K."/>
            <person name="Kita A."/>
            <person name="Nakashimada Y."/>
            <person name="Hoshino T."/>
            <person name="Murakami K."/>
        </authorList>
    </citation>
    <scope>NUCLEOTIDE SEQUENCE [LARGE SCALE GENOMIC DNA]</scope>
    <source>
        <strain evidence="2">Y72</strain>
    </source>
</reference>
<evidence type="ECO:0000313" key="2">
    <source>
        <dbReference type="EMBL" id="GAF26281.1"/>
    </source>
</evidence>
<name>A0A0S6UFG8_NEOTH</name>
<sequence>MRLRIKYSKTGQMAFLGHLEMLRLWQRAMRRAGLPVAMSQGFNPHPRLAFGPALALGLESLAEYLDVELAADREPDRVQVELQAQLPPGLEILLVRTIPDQAPALTAVIDVAAYRVTWLEEIDPGLLQQRVGSLLARQEVLVRRTGRDGRPRVKDIRPGILKLVLDPSPDLVMLLQCSQTGSVRPEEVLKALALEAPARMVRTGLFARRGDDLLAPEDISG</sequence>
<proteinExistence type="predicted"/>
<dbReference type="RefSeq" id="WP_025773976.1">
    <property type="nucleotide sequence ID" value="NZ_DF238840.1"/>
</dbReference>
<dbReference type="Proteomes" id="UP000063718">
    <property type="component" value="Unassembled WGS sequence"/>
</dbReference>